<evidence type="ECO:0000313" key="2">
    <source>
        <dbReference type="Proteomes" id="UP000054350"/>
    </source>
</evidence>
<sequence>MLEELLLEAHPVLYFHLTVAIRADVLACLRLLKFRHLTLVPHSSSAGEWFQVLEQCTSRPYTPPYQLNMPHLAALDRTVSTIHPAWLPIAPNLECLVLVALSAWIVATMERVLAELYPNLTDLILPGVPSSGYLTRQRVGVTSEFAEERDPWLLAGDAWGSDARDGQVGHSGKEAGRVTLAWLLKAWKIAGPV</sequence>
<protein>
    <submittedName>
        <fullName evidence="1">Uncharacterized protein</fullName>
    </submittedName>
</protein>
<proteinExistence type="predicted"/>
<dbReference type="EMBL" id="GG745335">
    <property type="protein sequence ID" value="KNE59754.1"/>
    <property type="molecule type" value="Genomic_DNA"/>
</dbReference>
<reference evidence="2" key="2">
    <citation type="submission" date="2009-11" db="EMBL/GenBank/DDBJ databases">
        <title>The Genome Sequence of Allomyces macrogynus strain ATCC 38327.</title>
        <authorList>
            <consortium name="The Broad Institute Genome Sequencing Platform"/>
            <person name="Russ C."/>
            <person name="Cuomo C."/>
            <person name="Shea T."/>
            <person name="Young S.K."/>
            <person name="Zeng Q."/>
            <person name="Koehrsen M."/>
            <person name="Haas B."/>
            <person name="Borodovsky M."/>
            <person name="Guigo R."/>
            <person name="Alvarado L."/>
            <person name="Berlin A."/>
            <person name="Borenstein D."/>
            <person name="Chen Z."/>
            <person name="Engels R."/>
            <person name="Freedman E."/>
            <person name="Gellesch M."/>
            <person name="Goldberg J."/>
            <person name="Griggs A."/>
            <person name="Gujja S."/>
            <person name="Heiman D."/>
            <person name="Hepburn T."/>
            <person name="Howarth C."/>
            <person name="Jen D."/>
            <person name="Larson L."/>
            <person name="Lewis B."/>
            <person name="Mehta T."/>
            <person name="Park D."/>
            <person name="Pearson M."/>
            <person name="Roberts A."/>
            <person name="Saif S."/>
            <person name="Shenoy N."/>
            <person name="Sisk P."/>
            <person name="Stolte C."/>
            <person name="Sykes S."/>
            <person name="Walk T."/>
            <person name="White J."/>
            <person name="Yandava C."/>
            <person name="Burger G."/>
            <person name="Gray M.W."/>
            <person name="Holland P.W.H."/>
            <person name="King N."/>
            <person name="Lang F.B.F."/>
            <person name="Roger A.J."/>
            <person name="Ruiz-Trillo I."/>
            <person name="Lander E."/>
            <person name="Nusbaum C."/>
        </authorList>
    </citation>
    <scope>NUCLEOTIDE SEQUENCE [LARGE SCALE GENOMIC DNA]</scope>
    <source>
        <strain evidence="2">ATCC 38327</strain>
    </source>
</reference>
<dbReference type="Proteomes" id="UP000054350">
    <property type="component" value="Unassembled WGS sequence"/>
</dbReference>
<evidence type="ECO:0000313" key="1">
    <source>
        <dbReference type="EMBL" id="KNE59754.1"/>
    </source>
</evidence>
<reference evidence="1 2" key="1">
    <citation type="submission" date="2009-11" db="EMBL/GenBank/DDBJ databases">
        <title>Annotation of Allomyces macrogynus ATCC 38327.</title>
        <authorList>
            <consortium name="The Broad Institute Genome Sequencing Platform"/>
            <person name="Russ C."/>
            <person name="Cuomo C."/>
            <person name="Burger G."/>
            <person name="Gray M.W."/>
            <person name="Holland P.W.H."/>
            <person name="King N."/>
            <person name="Lang F.B.F."/>
            <person name="Roger A.J."/>
            <person name="Ruiz-Trillo I."/>
            <person name="Young S.K."/>
            <person name="Zeng Q."/>
            <person name="Gargeya S."/>
            <person name="Fitzgerald M."/>
            <person name="Haas B."/>
            <person name="Abouelleil A."/>
            <person name="Alvarado L."/>
            <person name="Arachchi H.M."/>
            <person name="Berlin A."/>
            <person name="Chapman S.B."/>
            <person name="Gearin G."/>
            <person name="Goldberg J."/>
            <person name="Griggs A."/>
            <person name="Gujja S."/>
            <person name="Hansen M."/>
            <person name="Heiman D."/>
            <person name="Howarth C."/>
            <person name="Larimer J."/>
            <person name="Lui A."/>
            <person name="MacDonald P.J.P."/>
            <person name="McCowen C."/>
            <person name="Montmayeur A."/>
            <person name="Murphy C."/>
            <person name="Neiman D."/>
            <person name="Pearson M."/>
            <person name="Priest M."/>
            <person name="Roberts A."/>
            <person name="Saif S."/>
            <person name="Shea T."/>
            <person name="Sisk P."/>
            <person name="Stolte C."/>
            <person name="Sykes S."/>
            <person name="Wortman J."/>
            <person name="Nusbaum C."/>
            <person name="Birren B."/>
        </authorList>
    </citation>
    <scope>NUCLEOTIDE SEQUENCE [LARGE SCALE GENOMIC DNA]</scope>
    <source>
        <strain evidence="1 2">ATCC 38327</strain>
    </source>
</reference>
<dbReference type="OrthoDB" id="10404407at2759"/>
<accession>A0A0L0SBG8</accession>
<name>A0A0L0SBG8_ALLM3</name>
<dbReference type="AlphaFoldDB" id="A0A0L0SBG8"/>
<keyword evidence="2" id="KW-1185">Reference proteome</keyword>
<dbReference type="VEuPathDB" id="FungiDB:AMAG_05217"/>
<gene>
    <name evidence="1" type="ORF">AMAG_05217</name>
</gene>
<organism evidence="1 2">
    <name type="scientific">Allomyces macrogynus (strain ATCC 38327)</name>
    <name type="common">Allomyces javanicus var. macrogynus</name>
    <dbReference type="NCBI Taxonomy" id="578462"/>
    <lineage>
        <taxon>Eukaryota</taxon>
        <taxon>Fungi</taxon>
        <taxon>Fungi incertae sedis</taxon>
        <taxon>Blastocladiomycota</taxon>
        <taxon>Blastocladiomycetes</taxon>
        <taxon>Blastocladiales</taxon>
        <taxon>Blastocladiaceae</taxon>
        <taxon>Allomyces</taxon>
    </lineage>
</organism>